<reference evidence="7" key="1">
    <citation type="journal article" date="2013" name="Nature">
        <title>Pan genome of the phytoplankton Emiliania underpins its global distribution.</title>
        <authorList>
            <person name="Read B.A."/>
            <person name="Kegel J."/>
            <person name="Klute M.J."/>
            <person name="Kuo A."/>
            <person name="Lefebvre S.C."/>
            <person name="Maumus F."/>
            <person name="Mayer C."/>
            <person name="Miller J."/>
            <person name="Monier A."/>
            <person name="Salamov A."/>
            <person name="Young J."/>
            <person name="Aguilar M."/>
            <person name="Claverie J.M."/>
            <person name="Frickenhaus S."/>
            <person name="Gonzalez K."/>
            <person name="Herman E.K."/>
            <person name="Lin Y.C."/>
            <person name="Napier J."/>
            <person name="Ogata H."/>
            <person name="Sarno A.F."/>
            <person name="Shmutz J."/>
            <person name="Schroeder D."/>
            <person name="de Vargas C."/>
            <person name="Verret F."/>
            <person name="von Dassow P."/>
            <person name="Valentin K."/>
            <person name="Van de Peer Y."/>
            <person name="Wheeler G."/>
            <person name="Dacks J.B."/>
            <person name="Delwiche C.F."/>
            <person name="Dyhrman S.T."/>
            <person name="Glockner G."/>
            <person name="John U."/>
            <person name="Richards T."/>
            <person name="Worden A.Z."/>
            <person name="Zhang X."/>
            <person name="Grigoriev I.V."/>
            <person name="Allen A.E."/>
            <person name="Bidle K."/>
            <person name="Borodovsky M."/>
            <person name="Bowler C."/>
            <person name="Brownlee C."/>
            <person name="Cock J.M."/>
            <person name="Elias M."/>
            <person name="Gladyshev V.N."/>
            <person name="Groth M."/>
            <person name="Guda C."/>
            <person name="Hadaegh A."/>
            <person name="Iglesias-Rodriguez M.D."/>
            <person name="Jenkins J."/>
            <person name="Jones B.M."/>
            <person name="Lawson T."/>
            <person name="Leese F."/>
            <person name="Lindquist E."/>
            <person name="Lobanov A."/>
            <person name="Lomsadze A."/>
            <person name="Malik S.B."/>
            <person name="Marsh M.E."/>
            <person name="Mackinder L."/>
            <person name="Mock T."/>
            <person name="Mueller-Roeber B."/>
            <person name="Pagarete A."/>
            <person name="Parker M."/>
            <person name="Probert I."/>
            <person name="Quesneville H."/>
            <person name="Raines C."/>
            <person name="Rensing S.A."/>
            <person name="Riano-Pachon D.M."/>
            <person name="Richier S."/>
            <person name="Rokitta S."/>
            <person name="Shiraiwa Y."/>
            <person name="Soanes D.M."/>
            <person name="van der Giezen M."/>
            <person name="Wahlund T.M."/>
            <person name="Williams B."/>
            <person name="Wilson W."/>
            <person name="Wolfe G."/>
            <person name="Wurch L.L."/>
        </authorList>
    </citation>
    <scope>NUCLEOTIDE SEQUENCE</scope>
</reference>
<dbReference type="Gene3D" id="3.40.50.1820">
    <property type="entry name" value="alpha/beta hydrolase"/>
    <property type="match status" value="1"/>
</dbReference>
<keyword evidence="3" id="KW-0732">Signal</keyword>
<keyword evidence="2" id="KW-0645">Protease</keyword>
<dbReference type="SUPFAM" id="SSF53474">
    <property type="entry name" value="alpha/beta-Hydrolases"/>
    <property type="match status" value="1"/>
</dbReference>
<evidence type="ECO:0000256" key="4">
    <source>
        <dbReference type="ARBA" id="ARBA00022801"/>
    </source>
</evidence>
<sequence>MSPLPLLHAISLSRIGALGVHLPEHLRHGSIAASFELSASLPTSKPLYLDVPLDHFAVKGPSWRLKYYVNATQFTAGGVLLVTMPSEGATRGCPSGELAQALRAASVCSQHRYFGDSVPLGDSSTRAFTKYLSVEQNLADVAALIRHARSQLFPAATAVVVQGGSYAGASSAWMRRTYPKLVDAAIAQSPPVTAVYDFARYDVSNLVALSSPDSRCAQAQARVGAALTSLLHSSPGKLMRLFGAAHYEGSPTGMVDFAYALGDSSSSAVQYGRKSILCEALQPGYSSPSSASPSAAGEAPHDDLALAALFANYTRHAWGNEYFSSCFYNSSCMATATEGPVAQSARSWYWMKCAHLGYLQTAPQQGLSTRPRQLTAARLIEQCAYIFGAGAPLVTPATVEQFNAKFGGGSLAGESRIFEVDYSDDPWKMA</sequence>
<dbReference type="KEGG" id="ehx:EMIHUDRAFT_62528"/>
<evidence type="ECO:0000313" key="7">
    <source>
        <dbReference type="Proteomes" id="UP000013827"/>
    </source>
</evidence>
<dbReference type="RefSeq" id="XP_005793685.1">
    <property type="nucleotide sequence ID" value="XM_005793628.1"/>
</dbReference>
<evidence type="ECO:0000313" key="6">
    <source>
        <dbReference type="EnsemblProtists" id="EOD41256"/>
    </source>
</evidence>
<dbReference type="InterPro" id="IPR008758">
    <property type="entry name" value="Peptidase_S28"/>
</dbReference>
<keyword evidence="5" id="KW-0325">Glycoprotein</keyword>
<proteinExistence type="inferred from homology"/>
<dbReference type="InterPro" id="IPR042269">
    <property type="entry name" value="Ser_carbopepase_S28_SKS"/>
</dbReference>
<evidence type="ECO:0000256" key="2">
    <source>
        <dbReference type="ARBA" id="ARBA00022670"/>
    </source>
</evidence>
<dbReference type="eggNOG" id="KOG2182">
    <property type="taxonomic scope" value="Eukaryota"/>
</dbReference>
<dbReference type="HOGENOM" id="CLU_020959_3_1_1"/>
<dbReference type="EnsemblProtists" id="EOD41256">
    <property type="protein sequence ID" value="EOD41256"/>
    <property type="gene ID" value="EMIHUDRAFT_62528"/>
</dbReference>
<evidence type="ECO:0000256" key="1">
    <source>
        <dbReference type="ARBA" id="ARBA00011079"/>
    </source>
</evidence>
<dbReference type="PaxDb" id="2903-EOD41256"/>
<dbReference type="OMA" id="WQYCSEW"/>
<evidence type="ECO:0000256" key="5">
    <source>
        <dbReference type="ARBA" id="ARBA00023180"/>
    </source>
</evidence>
<dbReference type="Proteomes" id="UP000013827">
    <property type="component" value="Unassembled WGS sequence"/>
</dbReference>
<dbReference type="GeneID" id="17286526"/>
<protein>
    <submittedName>
        <fullName evidence="6">Uncharacterized protein</fullName>
    </submittedName>
</protein>
<dbReference type="PANTHER" id="PTHR11010">
    <property type="entry name" value="PROTEASE S28 PRO-X CARBOXYPEPTIDASE-RELATED"/>
    <property type="match status" value="1"/>
</dbReference>
<dbReference type="AlphaFoldDB" id="A0A0D3KZS1"/>
<reference evidence="6" key="2">
    <citation type="submission" date="2024-10" db="UniProtKB">
        <authorList>
            <consortium name="EnsemblProtists"/>
        </authorList>
    </citation>
    <scope>IDENTIFICATION</scope>
</reference>
<dbReference type="GO" id="GO:0008239">
    <property type="term" value="F:dipeptidyl-peptidase activity"/>
    <property type="evidence" value="ECO:0007669"/>
    <property type="project" value="TreeGrafter"/>
</dbReference>
<dbReference type="GO" id="GO:0070008">
    <property type="term" value="F:serine-type exopeptidase activity"/>
    <property type="evidence" value="ECO:0007669"/>
    <property type="project" value="InterPro"/>
</dbReference>
<evidence type="ECO:0000256" key="3">
    <source>
        <dbReference type="ARBA" id="ARBA00022729"/>
    </source>
</evidence>
<organism evidence="6 7">
    <name type="scientific">Emiliania huxleyi (strain CCMP1516)</name>
    <dbReference type="NCBI Taxonomy" id="280463"/>
    <lineage>
        <taxon>Eukaryota</taxon>
        <taxon>Haptista</taxon>
        <taxon>Haptophyta</taxon>
        <taxon>Prymnesiophyceae</taxon>
        <taxon>Isochrysidales</taxon>
        <taxon>Noelaerhabdaceae</taxon>
        <taxon>Emiliania</taxon>
    </lineage>
</organism>
<keyword evidence="4" id="KW-0378">Hydrolase</keyword>
<dbReference type="PANTHER" id="PTHR11010:SF11">
    <property type="entry name" value="THYMUS-SPECIFIC SERINE PROTEASE"/>
    <property type="match status" value="1"/>
</dbReference>
<dbReference type="InterPro" id="IPR029058">
    <property type="entry name" value="AB_hydrolase_fold"/>
</dbReference>
<comment type="similarity">
    <text evidence="1">Belongs to the peptidase S28 family.</text>
</comment>
<dbReference type="Gene3D" id="1.20.120.980">
    <property type="entry name" value="Serine carboxypeptidase S28, SKS domain"/>
    <property type="match status" value="1"/>
</dbReference>
<keyword evidence="7" id="KW-1185">Reference proteome</keyword>
<dbReference type="Pfam" id="PF05577">
    <property type="entry name" value="Peptidase_S28"/>
    <property type="match status" value="1"/>
</dbReference>
<dbReference type="GO" id="GO:0006508">
    <property type="term" value="P:proteolysis"/>
    <property type="evidence" value="ECO:0007669"/>
    <property type="project" value="UniProtKB-KW"/>
</dbReference>
<name>A0A0D3KZS1_EMIH1</name>
<accession>A0A0D3KZS1</accession>